<dbReference type="InterPro" id="IPR020471">
    <property type="entry name" value="AKR"/>
</dbReference>
<dbReference type="HOGENOM" id="CLU_587296_0_0_1"/>
<feature type="chain" id="PRO_5002869432" description="NADP-dependent oxidoreductase domain-containing protein" evidence="2">
    <location>
        <begin position="19"/>
        <end position="466"/>
    </location>
</feature>
<proteinExistence type="predicted"/>
<dbReference type="SUPFAM" id="SSF51430">
    <property type="entry name" value="NAD(P)-linked oxidoreductase"/>
    <property type="match status" value="1"/>
</dbReference>
<dbReference type="EMBL" id="CM000640">
    <property type="protein sequence ID" value="EED94230.1"/>
    <property type="molecule type" value="Genomic_DNA"/>
</dbReference>
<organism evidence="4 5">
    <name type="scientific">Thalassiosira pseudonana</name>
    <name type="common">Marine diatom</name>
    <name type="synonym">Cyclotella nana</name>
    <dbReference type="NCBI Taxonomy" id="35128"/>
    <lineage>
        <taxon>Eukaryota</taxon>
        <taxon>Sar</taxon>
        <taxon>Stramenopiles</taxon>
        <taxon>Ochrophyta</taxon>
        <taxon>Bacillariophyta</taxon>
        <taxon>Coscinodiscophyceae</taxon>
        <taxon>Thalassiosirophycidae</taxon>
        <taxon>Thalassiosirales</taxon>
        <taxon>Thalassiosiraceae</taxon>
        <taxon>Thalassiosira</taxon>
    </lineage>
</organism>
<evidence type="ECO:0000313" key="5">
    <source>
        <dbReference type="Proteomes" id="UP000001449"/>
    </source>
</evidence>
<dbReference type="FunFam" id="3.20.20.100:FF:000097">
    <property type="entry name" value="Uncharacterized protein"/>
    <property type="match status" value="1"/>
</dbReference>
<feature type="region of interest" description="Disordered" evidence="1">
    <location>
        <begin position="94"/>
        <end position="115"/>
    </location>
</feature>
<dbReference type="KEGG" id="tps:THAPSDRAFT_21722"/>
<dbReference type="Proteomes" id="UP000001449">
    <property type="component" value="Chromosome 3"/>
</dbReference>
<dbReference type="Gene3D" id="3.20.20.100">
    <property type="entry name" value="NADP-dependent oxidoreductase domain"/>
    <property type="match status" value="1"/>
</dbReference>
<evidence type="ECO:0000256" key="1">
    <source>
        <dbReference type="SAM" id="MobiDB-lite"/>
    </source>
</evidence>
<evidence type="ECO:0000256" key="2">
    <source>
        <dbReference type="SAM" id="SignalP"/>
    </source>
</evidence>
<evidence type="ECO:0000313" key="4">
    <source>
        <dbReference type="EMBL" id="EED94230.1"/>
    </source>
</evidence>
<evidence type="ECO:0000259" key="3">
    <source>
        <dbReference type="Pfam" id="PF00248"/>
    </source>
</evidence>
<keyword evidence="2" id="KW-0732">Signal</keyword>
<dbReference type="OMA" id="VITKVWY"/>
<dbReference type="GO" id="GO:0005829">
    <property type="term" value="C:cytosol"/>
    <property type="evidence" value="ECO:0000318"/>
    <property type="project" value="GO_Central"/>
</dbReference>
<dbReference type="AlphaFoldDB" id="B8BXL4"/>
<accession>B8BXL4</accession>
<dbReference type="STRING" id="35128.B8BXL4"/>
<sequence>MNLWLVVLLASHLFAADASSGSSPASDKLTSTKLSNGIIIPLVGLGIGNLPHEQIPSVVHNSLQPDVDIRLVDTAHASRNEGILAKAIVDSDTSRQAGANNNKRTRGSSGNNIENPPPIHVVTKVWYTHLGYERTKRSVEESLKALQAVNTRQVYVHMLLHWPRCNDDIPWMNCDEEENNLPQYVKDVGPAPHLEIYAWKDSWKALEELYVEHSHRKKTGKTKPILASIGVSNFELEDMTELLEIAKISPHLYQGNSWKVFHDPYLMTLLRDNNVFFQAYGVMNGILHRMDESPVAFNMLSDISRELASSVDASEGYESQSTHVITEATVLLAHLVNSDIGVIPRASSSAHQRENSPSSLSKVIPHLTATHIQQLQKAVPALMKGETLNASISFSNSLPGPIQIHWIHPETKEEMLVAHTVHSGQVEVIQSHPGHRFVAYDTEREVRKEVVVDVGYGERQHYSVEL</sequence>
<keyword evidence="5" id="KW-1185">Reference proteome</keyword>
<dbReference type="PANTHER" id="PTHR43827">
    <property type="entry name" value="2,5-DIKETO-D-GLUCONIC ACID REDUCTASE"/>
    <property type="match status" value="1"/>
</dbReference>
<dbReference type="InterPro" id="IPR036812">
    <property type="entry name" value="NAD(P)_OxRdtase_dom_sf"/>
</dbReference>
<dbReference type="GO" id="GO:0004032">
    <property type="term" value="F:aldose reductase (NADPH) activity"/>
    <property type="evidence" value="ECO:0000318"/>
    <property type="project" value="GO_Central"/>
</dbReference>
<reference evidence="4 5" key="1">
    <citation type="journal article" date="2004" name="Science">
        <title>The genome of the diatom Thalassiosira pseudonana: ecology, evolution, and metabolism.</title>
        <authorList>
            <person name="Armbrust E.V."/>
            <person name="Berges J.A."/>
            <person name="Bowler C."/>
            <person name="Green B.R."/>
            <person name="Martinez D."/>
            <person name="Putnam N.H."/>
            <person name="Zhou S."/>
            <person name="Allen A.E."/>
            <person name="Apt K.E."/>
            <person name="Bechner M."/>
            <person name="Brzezinski M.A."/>
            <person name="Chaal B.K."/>
            <person name="Chiovitti A."/>
            <person name="Davis A.K."/>
            <person name="Demarest M.S."/>
            <person name="Detter J.C."/>
            <person name="Glavina T."/>
            <person name="Goodstein D."/>
            <person name="Hadi M.Z."/>
            <person name="Hellsten U."/>
            <person name="Hildebrand M."/>
            <person name="Jenkins B.D."/>
            <person name="Jurka J."/>
            <person name="Kapitonov V.V."/>
            <person name="Kroger N."/>
            <person name="Lau W.W."/>
            <person name="Lane T.W."/>
            <person name="Larimer F.W."/>
            <person name="Lippmeier J.C."/>
            <person name="Lucas S."/>
            <person name="Medina M."/>
            <person name="Montsant A."/>
            <person name="Obornik M."/>
            <person name="Parker M.S."/>
            <person name="Palenik B."/>
            <person name="Pazour G.J."/>
            <person name="Richardson P.M."/>
            <person name="Rynearson T.A."/>
            <person name="Saito M.A."/>
            <person name="Schwartz D.C."/>
            <person name="Thamatrakoln K."/>
            <person name="Valentin K."/>
            <person name="Vardi A."/>
            <person name="Wilkerson F.P."/>
            <person name="Rokhsar D.S."/>
        </authorList>
    </citation>
    <scope>NUCLEOTIDE SEQUENCE [LARGE SCALE GENOMIC DNA]</scope>
    <source>
        <strain evidence="4 5">CCMP1335</strain>
    </source>
</reference>
<gene>
    <name evidence="4" type="ORF">THAPSDRAFT_21722</name>
</gene>
<name>B8BXL4_THAPS</name>
<dbReference type="GeneID" id="7448711"/>
<dbReference type="PaxDb" id="35128-Thaps21722"/>
<dbReference type="Pfam" id="PF00248">
    <property type="entry name" value="Aldo_ket_red"/>
    <property type="match status" value="1"/>
</dbReference>
<protein>
    <recommendedName>
        <fullName evidence="3">NADP-dependent oxidoreductase domain-containing protein</fullName>
    </recommendedName>
</protein>
<dbReference type="RefSeq" id="XP_002288794.1">
    <property type="nucleotide sequence ID" value="XM_002288758.1"/>
</dbReference>
<dbReference type="PANTHER" id="PTHR43827:SF8">
    <property type="entry name" value="ALDO_KETO REDUCTASE FAMILY PROTEIN"/>
    <property type="match status" value="1"/>
</dbReference>
<dbReference type="eggNOG" id="KOG1577">
    <property type="taxonomic scope" value="Eukaryota"/>
</dbReference>
<reference evidence="4 5" key="2">
    <citation type="journal article" date="2008" name="Nature">
        <title>The Phaeodactylum genome reveals the evolutionary history of diatom genomes.</title>
        <authorList>
            <person name="Bowler C."/>
            <person name="Allen A.E."/>
            <person name="Badger J.H."/>
            <person name="Grimwood J."/>
            <person name="Jabbari K."/>
            <person name="Kuo A."/>
            <person name="Maheswari U."/>
            <person name="Martens C."/>
            <person name="Maumus F."/>
            <person name="Otillar R.P."/>
            <person name="Rayko E."/>
            <person name="Salamov A."/>
            <person name="Vandepoele K."/>
            <person name="Beszteri B."/>
            <person name="Gruber A."/>
            <person name="Heijde M."/>
            <person name="Katinka M."/>
            <person name="Mock T."/>
            <person name="Valentin K."/>
            <person name="Verret F."/>
            <person name="Berges J.A."/>
            <person name="Brownlee C."/>
            <person name="Cadoret J.P."/>
            <person name="Chiovitti A."/>
            <person name="Choi C.J."/>
            <person name="Coesel S."/>
            <person name="De Martino A."/>
            <person name="Detter J.C."/>
            <person name="Durkin C."/>
            <person name="Falciatore A."/>
            <person name="Fournet J."/>
            <person name="Haruta M."/>
            <person name="Huysman M.J."/>
            <person name="Jenkins B.D."/>
            <person name="Jiroutova K."/>
            <person name="Jorgensen R.E."/>
            <person name="Joubert Y."/>
            <person name="Kaplan A."/>
            <person name="Kroger N."/>
            <person name="Kroth P.G."/>
            <person name="La Roche J."/>
            <person name="Lindquist E."/>
            <person name="Lommer M."/>
            <person name="Martin-Jezequel V."/>
            <person name="Lopez P.J."/>
            <person name="Lucas S."/>
            <person name="Mangogna M."/>
            <person name="McGinnis K."/>
            <person name="Medlin L.K."/>
            <person name="Montsant A."/>
            <person name="Oudot-Le Secq M.P."/>
            <person name="Napoli C."/>
            <person name="Obornik M."/>
            <person name="Parker M.S."/>
            <person name="Petit J.L."/>
            <person name="Porcel B.M."/>
            <person name="Poulsen N."/>
            <person name="Robison M."/>
            <person name="Rychlewski L."/>
            <person name="Rynearson T.A."/>
            <person name="Schmutz J."/>
            <person name="Shapiro H."/>
            <person name="Siaut M."/>
            <person name="Stanley M."/>
            <person name="Sussman M.R."/>
            <person name="Taylor A.R."/>
            <person name="Vardi A."/>
            <person name="von Dassow P."/>
            <person name="Vyverman W."/>
            <person name="Willis A."/>
            <person name="Wyrwicz L.S."/>
            <person name="Rokhsar D.S."/>
            <person name="Weissenbach J."/>
            <person name="Armbrust E.V."/>
            <person name="Green B.R."/>
            <person name="Van de Peer Y."/>
            <person name="Grigoriev I.V."/>
        </authorList>
    </citation>
    <scope>NUCLEOTIDE SEQUENCE [LARGE SCALE GENOMIC DNA]</scope>
    <source>
        <strain evidence="4 5">CCMP1335</strain>
    </source>
</reference>
<dbReference type="InParanoid" id="B8BXL4"/>
<feature type="compositionally biased region" description="Polar residues" evidence="1">
    <location>
        <begin position="94"/>
        <end position="114"/>
    </location>
</feature>
<feature type="domain" description="NADP-dependent oxidoreductase" evidence="3">
    <location>
        <begin position="67"/>
        <end position="356"/>
    </location>
</feature>
<feature type="signal peptide" evidence="2">
    <location>
        <begin position="1"/>
        <end position="18"/>
    </location>
</feature>
<dbReference type="InterPro" id="IPR023210">
    <property type="entry name" value="NADP_OxRdtase_dom"/>
</dbReference>